<proteinExistence type="predicted"/>
<accession>A0A927ZIZ7</accession>
<comment type="caution">
    <text evidence="2">The sequence shown here is derived from an EMBL/GenBank/DDBJ whole genome shotgun (WGS) entry which is preliminary data.</text>
</comment>
<dbReference type="Pfam" id="PF04545">
    <property type="entry name" value="Sigma70_r4"/>
    <property type="match status" value="1"/>
</dbReference>
<evidence type="ECO:0000313" key="3">
    <source>
        <dbReference type="Proteomes" id="UP000768462"/>
    </source>
</evidence>
<gene>
    <name evidence="2" type="ORF">E7215_08780</name>
</gene>
<dbReference type="GO" id="GO:0003700">
    <property type="term" value="F:DNA-binding transcription factor activity"/>
    <property type="evidence" value="ECO:0007669"/>
    <property type="project" value="InterPro"/>
</dbReference>
<organism evidence="2 3">
    <name type="scientific">Clostridium sulfidigenes</name>
    <dbReference type="NCBI Taxonomy" id="318464"/>
    <lineage>
        <taxon>Bacteria</taxon>
        <taxon>Bacillati</taxon>
        <taxon>Bacillota</taxon>
        <taxon>Clostridia</taxon>
        <taxon>Eubacteriales</taxon>
        <taxon>Clostridiaceae</taxon>
        <taxon>Clostridium</taxon>
    </lineage>
</organism>
<evidence type="ECO:0000313" key="2">
    <source>
        <dbReference type="EMBL" id="MBE6060252.1"/>
    </source>
</evidence>
<name>A0A927ZIZ7_9CLOT</name>
<dbReference type="EMBL" id="SVCM01000097">
    <property type="protein sequence ID" value="MBE6060252.1"/>
    <property type="molecule type" value="Genomic_DNA"/>
</dbReference>
<evidence type="ECO:0000259" key="1">
    <source>
        <dbReference type="Pfam" id="PF04545"/>
    </source>
</evidence>
<sequence>EDKIFLDELVLKKIINEKQKYVLIRKYYYDYTDKEISNELAISRQAISKIHKKTIENFKKYLN</sequence>
<dbReference type="AlphaFoldDB" id="A0A927ZIZ7"/>
<reference evidence="2" key="1">
    <citation type="submission" date="2019-04" db="EMBL/GenBank/DDBJ databases">
        <title>Evolution of Biomass-Degrading Anaerobic Consortia Revealed by Metagenomics.</title>
        <authorList>
            <person name="Peng X."/>
        </authorList>
    </citation>
    <scope>NUCLEOTIDE SEQUENCE</scope>
    <source>
        <strain evidence="2">SIG254</strain>
    </source>
</reference>
<dbReference type="Gene3D" id="1.20.140.160">
    <property type="match status" value="1"/>
</dbReference>
<feature type="domain" description="RNA polymerase sigma-70 region 4" evidence="1">
    <location>
        <begin position="16"/>
        <end position="57"/>
    </location>
</feature>
<feature type="non-terminal residue" evidence="2">
    <location>
        <position position="1"/>
    </location>
</feature>
<dbReference type="InterPro" id="IPR007630">
    <property type="entry name" value="RNA_pol_sigma70_r4"/>
</dbReference>
<dbReference type="GO" id="GO:0006352">
    <property type="term" value="P:DNA-templated transcription initiation"/>
    <property type="evidence" value="ECO:0007669"/>
    <property type="project" value="InterPro"/>
</dbReference>
<dbReference type="Proteomes" id="UP000768462">
    <property type="component" value="Unassembled WGS sequence"/>
</dbReference>
<dbReference type="SUPFAM" id="SSF88659">
    <property type="entry name" value="Sigma3 and sigma4 domains of RNA polymerase sigma factors"/>
    <property type="match status" value="1"/>
</dbReference>
<dbReference type="InterPro" id="IPR013324">
    <property type="entry name" value="RNA_pol_sigma_r3/r4-like"/>
</dbReference>
<protein>
    <recommendedName>
        <fullName evidence="1">RNA polymerase sigma-70 region 4 domain-containing protein</fullName>
    </recommendedName>
</protein>